<reference evidence="6" key="1">
    <citation type="submission" date="2021-05" db="EMBL/GenBank/DDBJ databases">
        <title>The genome of the haptophyte Pavlova lutheri (Diacronema luteri, Pavlovales) - a model for lipid biosynthesis in eukaryotic algae.</title>
        <authorList>
            <person name="Hulatt C.J."/>
            <person name="Posewitz M.C."/>
        </authorList>
    </citation>
    <scope>NUCLEOTIDE SEQUENCE</scope>
    <source>
        <strain evidence="6">NIVA-4/92</strain>
    </source>
</reference>
<gene>
    <name evidence="6" type="ORF">KFE25_000840</name>
</gene>
<dbReference type="AlphaFoldDB" id="A0A8J5XVW7"/>
<dbReference type="Pfam" id="PF01053">
    <property type="entry name" value="Cys_Met_Meta_PP"/>
    <property type="match status" value="1"/>
</dbReference>
<proteinExistence type="inferred from homology"/>
<evidence type="ECO:0000256" key="1">
    <source>
        <dbReference type="ARBA" id="ARBA00001933"/>
    </source>
</evidence>
<keyword evidence="7" id="KW-1185">Reference proteome</keyword>
<dbReference type="InterPro" id="IPR015422">
    <property type="entry name" value="PyrdxlP-dep_Trfase_small"/>
</dbReference>
<protein>
    <recommendedName>
        <fullName evidence="8">Cystathionine gamma-synthase</fullName>
    </recommendedName>
</protein>
<comment type="similarity">
    <text evidence="4">Belongs to the trans-sulfuration enzymes family.</text>
</comment>
<dbReference type="EMBL" id="JAGTXO010000006">
    <property type="protein sequence ID" value="KAG8467524.1"/>
    <property type="molecule type" value="Genomic_DNA"/>
</dbReference>
<dbReference type="PIRSF" id="PIRSF001434">
    <property type="entry name" value="CGS"/>
    <property type="match status" value="1"/>
</dbReference>
<accession>A0A8J5XVW7</accession>
<feature type="signal peptide" evidence="5">
    <location>
        <begin position="1"/>
        <end position="18"/>
    </location>
</feature>
<comment type="caution">
    <text evidence="6">The sequence shown here is derived from an EMBL/GenBank/DDBJ whole genome shotgun (WGS) entry which is preliminary data.</text>
</comment>
<evidence type="ECO:0000256" key="3">
    <source>
        <dbReference type="PIRSR" id="PIRSR001434-2"/>
    </source>
</evidence>
<dbReference type="InterPro" id="IPR015424">
    <property type="entry name" value="PyrdxlP-dep_Trfase"/>
</dbReference>
<evidence type="ECO:0000256" key="2">
    <source>
        <dbReference type="ARBA" id="ARBA00022898"/>
    </source>
</evidence>
<sequence length="409" mass="42560">MLMLGLLVLARGSATVSASAGSTSDTPYVHAGRGGLGTTAHIPPIDLSTTYPIPDLEAASKSMASLGSGGHPIGNSIYQRMHNPNVDRFEQAIAALELLPEAVAFSSGMAAITAILLAARSADGSKRHVIGIRPLYGGTDSLLTSGLLDVEVTWATPETVGEHVRADTVLVVCESPVNPTCVLVDIAAVCKQAGSVPVLVDSTFSTPVLCQPARCGAAMVIHSCTKAIGGHGDVLGGVVACDEQWAKKIRRVRALTGSNLHPFAAYQLHRGLQTLPIRIRAQQAAAAELARRLSEHPAVESVSYATEAGSNLVGPGKQMAGGGTVLAFTMTGGYDAARRVMCEVKLVTPAVSLGTTDTLIQHPAGVTHRSLNDEAKTAGGIGPGMLRLSVGLEDVEELWADLERAMRMR</sequence>
<evidence type="ECO:0000313" key="6">
    <source>
        <dbReference type="EMBL" id="KAG8467524.1"/>
    </source>
</evidence>
<dbReference type="GO" id="GO:0019346">
    <property type="term" value="P:transsulfuration"/>
    <property type="evidence" value="ECO:0007669"/>
    <property type="project" value="InterPro"/>
</dbReference>
<comment type="cofactor">
    <cofactor evidence="1 4">
        <name>pyridoxal 5'-phosphate</name>
        <dbReference type="ChEBI" id="CHEBI:597326"/>
    </cofactor>
</comment>
<evidence type="ECO:0000256" key="4">
    <source>
        <dbReference type="RuleBase" id="RU362118"/>
    </source>
</evidence>
<dbReference type="InterPro" id="IPR000277">
    <property type="entry name" value="Cys/Met-Metab_PyrdxlP-dep_enz"/>
</dbReference>
<name>A0A8J5XVW7_DIALT</name>
<evidence type="ECO:0000256" key="5">
    <source>
        <dbReference type="SAM" id="SignalP"/>
    </source>
</evidence>
<feature type="chain" id="PRO_5035215119" description="Cystathionine gamma-synthase" evidence="5">
    <location>
        <begin position="19"/>
        <end position="409"/>
    </location>
</feature>
<dbReference type="GO" id="GO:0004123">
    <property type="term" value="F:cystathionine gamma-lyase activity"/>
    <property type="evidence" value="ECO:0007669"/>
    <property type="project" value="TreeGrafter"/>
</dbReference>
<dbReference type="Gene3D" id="3.40.640.10">
    <property type="entry name" value="Type I PLP-dependent aspartate aminotransferase-like (Major domain)"/>
    <property type="match status" value="1"/>
</dbReference>
<dbReference type="PANTHER" id="PTHR11808:SF85">
    <property type="entry name" value="CYSTATHIONINE GAMMA-LYASE-RELATED"/>
    <property type="match status" value="1"/>
</dbReference>
<dbReference type="GO" id="GO:0030170">
    <property type="term" value="F:pyridoxal phosphate binding"/>
    <property type="evidence" value="ECO:0007669"/>
    <property type="project" value="InterPro"/>
</dbReference>
<keyword evidence="5" id="KW-0732">Signal</keyword>
<dbReference type="InterPro" id="IPR015421">
    <property type="entry name" value="PyrdxlP-dep_Trfase_major"/>
</dbReference>
<dbReference type="Proteomes" id="UP000751190">
    <property type="component" value="Unassembled WGS sequence"/>
</dbReference>
<feature type="modified residue" description="N6-(pyridoxal phosphate)lysine" evidence="3">
    <location>
        <position position="226"/>
    </location>
</feature>
<evidence type="ECO:0000313" key="7">
    <source>
        <dbReference type="Proteomes" id="UP000751190"/>
    </source>
</evidence>
<dbReference type="PANTHER" id="PTHR11808">
    <property type="entry name" value="TRANS-SULFURATION ENZYME FAMILY MEMBER"/>
    <property type="match status" value="1"/>
</dbReference>
<evidence type="ECO:0008006" key="8">
    <source>
        <dbReference type="Google" id="ProtNLM"/>
    </source>
</evidence>
<dbReference type="GO" id="GO:0019343">
    <property type="term" value="P:cysteine biosynthetic process via cystathionine"/>
    <property type="evidence" value="ECO:0007669"/>
    <property type="project" value="TreeGrafter"/>
</dbReference>
<organism evidence="6 7">
    <name type="scientific">Diacronema lutheri</name>
    <name type="common">Unicellular marine alga</name>
    <name type="synonym">Monochrysis lutheri</name>
    <dbReference type="NCBI Taxonomy" id="2081491"/>
    <lineage>
        <taxon>Eukaryota</taxon>
        <taxon>Haptista</taxon>
        <taxon>Haptophyta</taxon>
        <taxon>Pavlovophyceae</taxon>
        <taxon>Pavlovales</taxon>
        <taxon>Pavlovaceae</taxon>
        <taxon>Diacronema</taxon>
    </lineage>
</organism>
<dbReference type="SUPFAM" id="SSF53383">
    <property type="entry name" value="PLP-dependent transferases"/>
    <property type="match status" value="1"/>
</dbReference>
<dbReference type="OrthoDB" id="3512640at2759"/>
<dbReference type="OMA" id="GFHNMVF"/>
<dbReference type="Gene3D" id="3.90.1150.10">
    <property type="entry name" value="Aspartate Aminotransferase, domain 1"/>
    <property type="match status" value="1"/>
</dbReference>
<keyword evidence="2 3" id="KW-0663">Pyridoxal phosphate</keyword>
<dbReference type="GO" id="GO:0005737">
    <property type="term" value="C:cytoplasm"/>
    <property type="evidence" value="ECO:0007669"/>
    <property type="project" value="TreeGrafter"/>
</dbReference>